<evidence type="ECO:0000313" key="4">
    <source>
        <dbReference type="EMBL" id="XDS51376.1"/>
    </source>
</evidence>
<keyword evidence="1" id="KW-1133">Transmembrane helix</keyword>
<evidence type="ECO:0008006" key="5">
    <source>
        <dbReference type="Google" id="ProtNLM"/>
    </source>
</evidence>
<evidence type="ECO:0000256" key="1">
    <source>
        <dbReference type="SAM" id="Phobius"/>
    </source>
</evidence>
<protein>
    <recommendedName>
        <fullName evidence="5">DUF4190 domain-containing protein</fullName>
    </recommendedName>
</protein>
<reference evidence="4" key="1">
    <citation type="submission" date="2023-07" db="EMBL/GenBank/DDBJ databases">
        <title>Bifidobacterium aquikefiriaerophilum sp. nov. and Bifidobacterium eccum sp. nov., isolated from water kefir.</title>
        <authorList>
            <person name="Breselge S."/>
            <person name="Bellassi P."/>
            <person name="Barcenilla C."/>
            <person name="Alvarez-Ordonez A."/>
            <person name="Morelli L."/>
            <person name="Cotter P.D."/>
        </authorList>
    </citation>
    <scope>NUCLEOTIDE SEQUENCE</scope>
    <source>
        <strain evidence="4">WK012_4_13</strain>
        <strain evidence="3">WK013_4_14</strain>
        <strain evidence="2">WK048_4_13</strain>
    </source>
</reference>
<organism evidence="4">
    <name type="scientific">Bifidobacterium fermentum</name>
    <dbReference type="NCBI Taxonomy" id="3059035"/>
    <lineage>
        <taxon>Bacteria</taxon>
        <taxon>Bacillati</taxon>
        <taxon>Actinomycetota</taxon>
        <taxon>Actinomycetes</taxon>
        <taxon>Bifidobacteriales</taxon>
        <taxon>Bifidobacteriaceae</taxon>
        <taxon>Bifidobacterium</taxon>
    </lineage>
</organism>
<sequence length="195" mass="19789">MAVTSLVLGIIGLILSWIPIVNNFAAILAVISLIFGIIAIIKTGTKGKKKGRGLAIAGSALSIVALIITFSIQQSASKALDSIGSGSTTSQSSKSDSNAAASAKVELEATATGTGTATWGEAGSTSQNNFDKNWNKTITGSDAQKGYILTVMGDLTGTDSQKVSCTVLVNGQQKSHKEATGTAGTVTCDTSGLFN</sequence>
<dbReference type="RefSeq" id="WP_369342339.1">
    <property type="nucleotide sequence ID" value="NZ_CP129675.1"/>
</dbReference>
<gene>
    <name evidence="4" type="ORF">QN062_04180</name>
    <name evidence="3" type="ORF">QN216_08195</name>
    <name evidence="2" type="ORF">QN217_02270</name>
</gene>
<proteinExistence type="predicted"/>
<name>A0AB39URE4_9BIFI</name>
<dbReference type="EMBL" id="CP129682">
    <property type="protein sequence ID" value="XDS48307.1"/>
    <property type="molecule type" value="Genomic_DNA"/>
</dbReference>
<accession>A0AB39URE4</accession>
<feature type="transmembrane region" description="Helical" evidence="1">
    <location>
        <begin position="53"/>
        <end position="72"/>
    </location>
</feature>
<dbReference type="KEGG" id="bfk:QN062_04180"/>
<dbReference type="AlphaFoldDB" id="A0AB39URE4"/>
<evidence type="ECO:0000313" key="3">
    <source>
        <dbReference type="EMBL" id="XDS48307.1"/>
    </source>
</evidence>
<dbReference type="EMBL" id="CP129675">
    <property type="protein sequence ID" value="XDS46988.1"/>
    <property type="molecule type" value="Genomic_DNA"/>
</dbReference>
<feature type="transmembrane region" description="Helical" evidence="1">
    <location>
        <begin position="20"/>
        <end position="41"/>
    </location>
</feature>
<dbReference type="EMBL" id="CP129683">
    <property type="protein sequence ID" value="XDS51376.1"/>
    <property type="molecule type" value="Genomic_DNA"/>
</dbReference>
<dbReference type="InterPro" id="IPR038468">
    <property type="entry name" value="MmpS_C"/>
</dbReference>
<dbReference type="Gene3D" id="2.60.40.2880">
    <property type="entry name" value="MmpS1-5, C-terminal soluble domain"/>
    <property type="match status" value="1"/>
</dbReference>
<keyword evidence="1" id="KW-0472">Membrane</keyword>
<keyword evidence="1" id="KW-0812">Transmembrane</keyword>
<evidence type="ECO:0000313" key="2">
    <source>
        <dbReference type="EMBL" id="XDS46988.1"/>
    </source>
</evidence>